<proteinExistence type="predicted"/>
<dbReference type="OrthoDB" id="2895461at2"/>
<protein>
    <submittedName>
        <fullName evidence="1">Uncharacterized protein</fullName>
    </submittedName>
</protein>
<organism evidence="1 2">
    <name type="scientific">Burkholderia ubonensis</name>
    <dbReference type="NCBI Taxonomy" id="101571"/>
    <lineage>
        <taxon>Bacteria</taxon>
        <taxon>Pseudomonadati</taxon>
        <taxon>Pseudomonadota</taxon>
        <taxon>Betaproteobacteria</taxon>
        <taxon>Burkholderiales</taxon>
        <taxon>Burkholderiaceae</taxon>
        <taxon>Burkholderia</taxon>
        <taxon>Burkholderia cepacia complex</taxon>
    </lineage>
</organism>
<reference evidence="1 2" key="1">
    <citation type="submission" date="2015-11" db="EMBL/GenBank/DDBJ databases">
        <title>Expanding the genomic diversity of Burkholderia species for the development of highly accurate diagnostics.</title>
        <authorList>
            <person name="Sahl J."/>
            <person name="Keim P."/>
            <person name="Wagner D."/>
        </authorList>
    </citation>
    <scope>NUCLEOTIDE SEQUENCE [LARGE SCALE GENOMIC DNA]</scope>
    <source>
        <strain evidence="1 2">MSMB2167WGS</strain>
    </source>
</reference>
<evidence type="ECO:0000313" key="1">
    <source>
        <dbReference type="EMBL" id="KWE11840.1"/>
    </source>
</evidence>
<accession>A0A105IZX6</accession>
<dbReference type="EMBL" id="LPIX01000013">
    <property type="protein sequence ID" value="KWE11840.1"/>
    <property type="molecule type" value="Genomic_DNA"/>
</dbReference>
<evidence type="ECO:0000313" key="2">
    <source>
        <dbReference type="Proteomes" id="UP000062998"/>
    </source>
</evidence>
<dbReference type="Proteomes" id="UP000062998">
    <property type="component" value="Unassembled WGS sequence"/>
</dbReference>
<name>A0A105IZX6_9BURK</name>
<sequence length="105" mass="12109">MRKNNEEIVLSGNEALSALAEIEYLLISLRNIGRYYHADQNESGDVNLKYSLETTRFIDENGVTRRLAKLREMLSAKFDRSLGEDDMDDIERAVEDLKVWEKPGD</sequence>
<comment type="caution">
    <text evidence="1">The sequence shown here is derived from an EMBL/GenBank/DDBJ whole genome shotgun (WGS) entry which is preliminary data.</text>
</comment>
<dbReference type="RefSeq" id="WP_059964490.1">
    <property type="nucleotide sequence ID" value="NZ_CP013464.1"/>
</dbReference>
<gene>
    <name evidence="1" type="ORF">WL73_32485</name>
</gene>
<dbReference type="AlphaFoldDB" id="A0A105IZX6"/>